<dbReference type="EMBL" id="LJIG01001855">
    <property type="protein sequence ID" value="KRT85085.1"/>
    <property type="molecule type" value="Genomic_DNA"/>
</dbReference>
<dbReference type="PANTHER" id="PTHR11923">
    <property type="entry name" value="SCAVENGER RECEPTOR CLASS B TYPE-1 SR-B1"/>
    <property type="match status" value="1"/>
</dbReference>
<sequence>QISGGNHDVNTLAAIFSWEGKQYLDVWNNETSTCNRVRGRDASIYPPFNNESSSFDVFNTDVCRIVNLKTTKTTQYEYIEGIYVLMDIDQMKNENEADCYCTKQTRDLNGEFECLPLGFTDLNSCLKGPVLASYPHMLWANET</sequence>
<evidence type="ECO:0000256" key="8">
    <source>
        <dbReference type="ARBA" id="ARBA00023136"/>
    </source>
</evidence>
<dbReference type="PANTHER" id="PTHR11923:SF109">
    <property type="entry name" value="SENSORY NEURON MEMBRANE PROTEIN 2"/>
    <property type="match status" value="1"/>
</dbReference>
<keyword evidence="11" id="KW-0325">Glycoprotein</keyword>
<keyword evidence="5" id="KW-0812">Transmembrane</keyword>
<evidence type="ECO:0000256" key="10">
    <source>
        <dbReference type="ARBA" id="ARBA00023170"/>
    </source>
</evidence>
<comment type="similarity">
    <text evidence="2">Belongs to the CD36 family.</text>
</comment>
<evidence type="ECO:0000256" key="2">
    <source>
        <dbReference type="ARBA" id="ARBA00010532"/>
    </source>
</evidence>
<dbReference type="InterPro" id="IPR002159">
    <property type="entry name" value="CD36_fam"/>
</dbReference>
<organism evidence="13 14">
    <name type="scientific">Oryctes borbonicus</name>
    <dbReference type="NCBI Taxonomy" id="1629725"/>
    <lineage>
        <taxon>Eukaryota</taxon>
        <taxon>Metazoa</taxon>
        <taxon>Ecdysozoa</taxon>
        <taxon>Arthropoda</taxon>
        <taxon>Hexapoda</taxon>
        <taxon>Insecta</taxon>
        <taxon>Pterygota</taxon>
        <taxon>Neoptera</taxon>
        <taxon>Endopterygota</taxon>
        <taxon>Coleoptera</taxon>
        <taxon>Polyphaga</taxon>
        <taxon>Scarabaeiformia</taxon>
        <taxon>Scarabaeidae</taxon>
        <taxon>Dynastinae</taxon>
        <taxon>Oryctes</taxon>
    </lineage>
</organism>
<keyword evidence="7" id="KW-1133">Transmembrane helix</keyword>
<evidence type="ECO:0000256" key="6">
    <source>
        <dbReference type="ARBA" id="ARBA00022725"/>
    </source>
</evidence>
<keyword evidence="8" id="KW-0472">Membrane</keyword>
<evidence type="ECO:0000256" key="4">
    <source>
        <dbReference type="ARBA" id="ARBA00022606"/>
    </source>
</evidence>
<evidence type="ECO:0000256" key="3">
    <source>
        <dbReference type="ARBA" id="ARBA00022475"/>
    </source>
</evidence>
<dbReference type="Pfam" id="PF01130">
    <property type="entry name" value="CD36"/>
    <property type="match status" value="1"/>
</dbReference>
<evidence type="ECO:0000256" key="5">
    <source>
        <dbReference type="ARBA" id="ARBA00022692"/>
    </source>
</evidence>
<name>A0A0T6BD97_9SCAR</name>
<evidence type="ECO:0000256" key="9">
    <source>
        <dbReference type="ARBA" id="ARBA00023157"/>
    </source>
</evidence>
<dbReference type="GO" id="GO:0005737">
    <property type="term" value="C:cytoplasm"/>
    <property type="evidence" value="ECO:0007669"/>
    <property type="project" value="TreeGrafter"/>
</dbReference>
<evidence type="ECO:0000256" key="12">
    <source>
        <dbReference type="ARBA" id="ARBA00040645"/>
    </source>
</evidence>
<proteinExistence type="inferred from homology"/>
<feature type="non-terminal residue" evidence="13">
    <location>
        <position position="143"/>
    </location>
</feature>
<evidence type="ECO:0000256" key="1">
    <source>
        <dbReference type="ARBA" id="ARBA00004236"/>
    </source>
</evidence>
<keyword evidence="3" id="KW-1003">Cell membrane</keyword>
<keyword evidence="4" id="KW-0716">Sensory transduction</keyword>
<evidence type="ECO:0000256" key="7">
    <source>
        <dbReference type="ARBA" id="ARBA00022989"/>
    </source>
</evidence>
<dbReference type="GO" id="GO:0005044">
    <property type="term" value="F:scavenger receptor activity"/>
    <property type="evidence" value="ECO:0007669"/>
    <property type="project" value="TreeGrafter"/>
</dbReference>
<dbReference type="GO" id="GO:0005886">
    <property type="term" value="C:plasma membrane"/>
    <property type="evidence" value="ECO:0007669"/>
    <property type="project" value="UniProtKB-SubCell"/>
</dbReference>
<keyword evidence="14" id="KW-1185">Reference proteome</keyword>
<evidence type="ECO:0000313" key="14">
    <source>
        <dbReference type="Proteomes" id="UP000051574"/>
    </source>
</evidence>
<dbReference type="AlphaFoldDB" id="A0A0T6BD97"/>
<protein>
    <recommendedName>
        <fullName evidence="12">Sensory neuron membrane protein 2</fullName>
    </recommendedName>
</protein>
<comment type="subcellular location">
    <subcellularLocation>
        <location evidence="1">Cell membrane</location>
    </subcellularLocation>
</comment>
<keyword evidence="10" id="KW-0675">Receptor</keyword>
<keyword evidence="9" id="KW-1015">Disulfide bond</keyword>
<dbReference type="GO" id="GO:0007608">
    <property type="term" value="P:sensory perception of smell"/>
    <property type="evidence" value="ECO:0007669"/>
    <property type="project" value="UniProtKB-KW"/>
</dbReference>
<dbReference type="OrthoDB" id="195015at2759"/>
<dbReference type="Proteomes" id="UP000051574">
    <property type="component" value="Unassembled WGS sequence"/>
</dbReference>
<accession>A0A0T6BD97</accession>
<feature type="non-terminal residue" evidence="13">
    <location>
        <position position="1"/>
    </location>
</feature>
<reference evidence="13 14" key="1">
    <citation type="submission" date="2015-09" db="EMBL/GenBank/DDBJ databases">
        <title>Draft genome of the scarab beetle Oryctes borbonicus.</title>
        <authorList>
            <person name="Meyer J.M."/>
            <person name="Markov G.V."/>
            <person name="Baskaran P."/>
            <person name="Herrmann M."/>
            <person name="Sommer R.J."/>
            <person name="Roedelsperger C."/>
        </authorList>
    </citation>
    <scope>NUCLEOTIDE SEQUENCE [LARGE SCALE GENOMIC DNA]</scope>
    <source>
        <strain evidence="13">OB123</strain>
        <tissue evidence="13">Whole animal</tissue>
    </source>
</reference>
<keyword evidence="6" id="KW-0552">Olfaction</keyword>
<gene>
    <name evidence="13" type="ORF">AMK59_1174</name>
</gene>
<evidence type="ECO:0000313" key="13">
    <source>
        <dbReference type="EMBL" id="KRT85085.1"/>
    </source>
</evidence>
<evidence type="ECO:0000256" key="11">
    <source>
        <dbReference type="ARBA" id="ARBA00023180"/>
    </source>
</evidence>
<comment type="caution">
    <text evidence="13">The sequence shown here is derived from an EMBL/GenBank/DDBJ whole genome shotgun (WGS) entry which is preliminary data.</text>
</comment>